<protein>
    <submittedName>
        <fullName evidence="3">Sigma-70 family RNA polymerase sigma factor</fullName>
    </submittedName>
</protein>
<evidence type="ECO:0000259" key="2">
    <source>
        <dbReference type="Pfam" id="PF08281"/>
    </source>
</evidence>
<dbReference type="InterPro" id="IPR036388">
    <property type="entry name" value="WH-like_DNA-bd_sf"/>
</dbReference>
<reference evidence="3" key="1">
    <citation type="journal article" date="2023" name="Comput. Struct. Biotechnol. J.">
        <title>Discovery of a novel marine Bacteroidetes with a rich repertoire of carbohydrate-active enzymes.</title>
        <authorList>
            <person name="Chen B."/>
            <person name="Liu G."/>
            <person name="Chen Q."/>
            <person name="Wang H."/>
            <person name="Liu L."/>
            <person name="Tang K."/>
        </authorList>
    </citation>
    <scope>NUCLEOTIDE SEQUENCE</scope>
    <source>
        <strain evidence="3">TK19036</strain>
    </source>
</reference>
<dbReference type="SUPFAM" id="SSF88659">
    <property type="entry name" value="Sigma3 and sigma4 domains of RNA polymerase sigma factors"/>
    <property type="match status" value="1"/>
</dbReference>
<feature type="domain" description="RNA polymerase sigma-70 region 2" evidence="1">
    <location>
        <begin position="8"/>
        <end position="68"/>
    </location>
</feature>
<dbReference type="InterPro" id="IPR013249">
    <property type="entry name" value="RNA_pol_sigma70_r4_t2"/>
</dbReference>
<dbReference type="InterPro" id="IPR007627">
    <property type="entry name" value="RNA_pol_sigma70_r2"/>
</dbReference>
<dbReference type="GO" id="GO:0006352">
    <property type="term" value="P:DNA-templated transcription initiation"/>
    <property type="evidence" value="ECO:0007669"/>
    <property type="project" value="InterPro"/>
</dbReference>
<dbReference type="InterPro" id="IPR013324">
    <property type="entry name" value="RNA_pol_sigma_r3/r4-like"/>
</dbReference>
<evidence type="ECO:0000259" key="1">
    <source>
        <dbReference type="Pfam" id="PF04542"/>
    </source>
</evidence>
<dbReference type="InterPro" id="IPR014284">
    <property type="entry name" value="RNA_pol_sigma-70_dom"/>
</dbReference>
<dbReference type="AlphaFoldDB" id="A0AA49GQD4"/>
<dbReference type="PANTHER" id="PTHR30173">
    <property type="entry name" value="SIGMA 19 FACTOR"/>
    <property type="match status" value="1"/>
</dbReference>
<gene>
    <name evidence="3" type="ORF">K4G66_02640</name>
</gene>
<accession>A0AA49GQD4</accession>
<sequence length="206" mass="24162">MNQTQTISLYQPLLQAIALKMVGSMEDAEDIVQDTFVKWLTIDQDKINNTKAYLVKTVTNNCINHLKHFQRKKSEYFSNLNPAELLEKFKYTDYPRFDVEKEVADAIAVLQKKLEPVERGVYILREVFNFDYEVIQEIFGKKKENCRQLFSRAKEKLSLDTKKNTIDLSQHFRFLDSFKNACTLGQLSEFVQNLTDDMLKNLKNTQ</sequence>
<dbReference type="Pfam" id="PF08281">
    <property type="entry name" value="Sigma70_r4_2"/>
    <property type="match status" value="1"/>
</dbReference>
<dbReference type="InterPro" id="IPR013325">
    <property type="entry name" value="RNA_pol_sigma_r2"/>
</dbReference>
<dbReference type="GO" id="GO:0003677">
    <property type="term" value="F:DNA binding"/>
    <property type="evidence" value="ECO:0007669"/>
    <property type="project" value="InterPro"/>
</dbReference>
<dbReference type="InterPro" id="IPR052704">
    <property type="entry name" value="ECF_Sigma-70_Domain"/>
</dbReference>
<evidence type="ECO:0000313" key="3">
    <source>
        <dbReference type="EMBL" id="WKN37608.1"/>
    </source>
</evidence>
<organism evidence="3">
    <name type="scientific">Roseihalotalea indica</name>
    <dbReference type="NCBI Taxonomy" id="2867963"/>
    <lineage>
        <taxon>Bacteria</taxon>
        <taxon>Pseudomonadati</taxon>
        <taxon>Bacteroidota</taxon>
        <taxon>Cytophagia</taxon>
        <taxon>Cytophagales</taxon>
        <taxon>Catalimonadaceae</taxon>
        <taxon>Roseihalotalea</taxon>
    </lineage>
</organism>
<dbReference type="Gene3D" id="1.10.1740.10">
    <property type="match status" value="1"/>
</dbReference>
<dbReference type="PANTHER" id="PTHR30173:SF36">
    <property type="entry name" value="ECF RNA POLYMERASE SIGMA FACTOR SIGJ"/>
    <property type="match status" value="1"/>
</dbReference>
<reference evidence="3" key="2">
    <citation type="journal article" date="2024" name="Antonie Van Leeuwenhoek">
        <title>Roseihalotalea indica gen. nov., sp. nov., a halophilic Bacteroidetes from mesopelagic Southwest Indian Ocean with higher carbohydrate metabolic potential.</title>
        <authorList>
            <person name="Chen B."/>
            <person name="Zhang M."/>
            <person name="Lin D."/>
            <person name="Ye J."/>
            <person name="Tang K."/>
        </authorList>
    </citation>
    <scope>NUCLEOTIDE SEQUENCE</scope>
    <source>
        <strain evidence="3">TK19036</strain>
    </source>
</reference>
<feature type="domain" description="RNA polymerase sigma factor 70 region 4 type 2" evidence="2">
    <location>
        <begin position="113"/>
        <end position="157"/>
    </location>
</feature>
<dbReference type="Gene3D" id="1.10.10.10">
    <property type="entry name" value="Winged helix-like DNA-binding domain superfamily/Winged helix DNA-binding domain"/>
    <property type="match status" value="1"/>
</dbReference>
<proteinExistence type="predicted"/>
<dbReference type="GO" id="GO:0016987">
    <property type="term" value="F:sigma factor activity"/>
    <property type="evidence" value="ECO:0007669"/>
    <property type="project" value="InterPro"/>
</dbReference>
<dbReference type="Pfam" id="PF04542">
    <property type="entry name" value="Sigma70_r2"/>
    <property type="match status" value="1"/>
</dbReference>
<dbReference type="NCBIfam" id="TIGR02937">
    <property type="entry name" value="sigma70-ECF"/>
    <property type="match status" value="1"/>
</dbReference>
<dbReference type="EMBL" id="CP120682">
    <property type="protein sequence ID" value="WKN37608.1"/>
    <property type="molecule type" value="Genomic_DNA"/>
</dbReference>
<dbReference type="SUPFAM" id="SSF88946">
    <property type="entry name" value="Sigma2 domain of RNA polymerase sigma factors"/>
    <property type="match status" value="1"/>
</dbReference>
<name>A0AA49GQD4_9BACT</name>